<evidence type="ECO:0000256" key="2">
    <source>
        <dbReference type="SAM" id="MobiDB-lite"/>
    </source>
</evidence>
<dbReference type="InterPro" id="IPR011251">
    <property type="entry name" value="Luciferase-like_dom"/>
</dbReference>
<feature type="region of interest" description="Disordered" evidence="2">
    <location>
        <begin position="1"/>
        <end position="34"/>
    </location>
</feature>
<dbReference type="Pfam" id="PF00296">
    <property type="entry name" value="Bac_luciferase"/>
    <property type="match status" value="1"/>
</dbReference>
<sequence length="366" mass="39747">MMGGSSRRHRRDGASRGRSAPTRSSERSADRARVRNYQRLAQTARMDIGTTLPTGCTGDYQVAPDALRDWATAADDAGFAGLWTLDHLVTPEPYVTSVLNPLVALSHAAAVTDDIPLGTSILLLPLRGATNTADAALSLQYLAERQVTLGLGAGYVPDEFEVTGVPRNERGPRLSEGIDVLQELFSGNGSYDGRFHQFEDIAMDPVLDDPPRVLAGGSSLYTGGEMPKPMLDRIVRSDGWIAPPLAPERAEKDWAAITAHAEERGVDPDGLDRVTLNYCYVVDTEDSEAAYERQREASAEFFSPERGFDHARENCLTGSLSDIHEQLTAYEEFGFDQVIAGTPAHAPDDLAAQMELLTAELLDAWG</sequence>
<evidence type="ECO:0000313" key="4">
    <source>
        <dbReference type="EMBL" id="TKR28114.1"/>
    </source>
</evidence>
<organism evidence="4 5">
    <name type="scientific">Natronomonas salsuginis</name>
    <dbReference type="NCBI Taxonomy" id="2217661"/>
    <lineage>
        <taxon>Archaea</taxon>
        <taxon>Methanobacteriati</taxon>
        <taxon>Methanobacteriota</taxon>
        <taxon>Stenosarchaea group</taxon>
        <taxon>Halobacteria</taxon>
        <taxon>Halobacteriales</taxon>
        <taxon>Natronomonadaceae</taxon>
        <taxon>Natronomonas</taxon>
    </lineage>
</organism>
<dbReference type="Gene3D" id="3.20.20.30">
    <property type="entry name" value="Luciferase-like domain"/>
    <property type="match status" value="1"/>
</dbReference>
<keyword evidence="5" id="KW-1185">Reference proteome</keyword>
<protein>
    <submittedName>
        <fullName evidence="4">LLM class flavin-dependent oxidoreductase</fullName>
    </submittedName>
</protein>
<dbReference type="InterPro" id="IPR050564">
    <property type="entry name" value="F420-G6PD/mer"/>
</dbReference>
<dbReference type="CDD" id="cd01097">
    <property type="entry name" value="Tetrahydromethanopterin_reductase"/>
    <property type="match status" value="1"/>
</dbReference>
<accession>A0A4U5JFX5</accession>
<evidence type="ECO:0000259" key="3">
    <source>
        <dbReference type="Pfam" id="PF00296"/>
    </source>
</evidence>
<dbReference type="PANTHER" id="PTHR43244:SF1">
    <property type="entry name" value="5,10-METHYLENETETRAHYDROMETHANOPTERIN REDUCTASE"/>
    <property type="match status" value="1"/>
</dbReference>
<feature type="compositionally biased region" description="Basic and acidic residues" evidence="2">
    <location>
        <begin position="24"/>
        <end position="33"/>
    </location>
</feature>
<evidence type="ECO:0000313" key="5">
    <source>
        <dbReference type="Proteomes" id="UP000308037"/>
    </source>
</evidence>
<dbReference type="PANTHER" id="PTHR43244">
    <property type="match status" value="1"/>
</dbReference>
<gene>
    <name evidence="4" type="ORF">DM868_03275</name>
</gene>
<proteinExistence type="predicted"/>
<evidence type="ECO:0000256" key="1">
    <source>
        <dbReference type="ARBA" id="ARBA00023002"/>
    </source>
</evidence>
<comment type="caution">
    <text evidence="4">The sequence shown here is derived from an EMBL/GenBank/DDBJ whole genome shotgun (WGS) entry which is preliminary data.</text>
</comment>
<dbReference type="InterPro" id="IPR036661">
    <property type="entry name" value="Luciferase-like_sf"/>
</dbReference>
<dbReference type="Proteomes" id="UP000308037">
    <property type="component" value="Unassembled WGS sequence"/>
</dbReference>
<name>A0A4U5JFX5_9EURY</name>
<dbReference type="AlphaFoldDB" id="A0A4U5JFX5"/>
<dbReference type="SUPFAM" id="SSF51679">
    <property type="entry name" value="Bacterial luciferase-like"/>
    <property type="match status" value="1"/>
</dbReference>
<reference evidence="4 5" key="1">
    <citation type="submission" date="2019-04" db="EMBL/GenBank/DDBJ databases">
        <title>Natronomonas sp. F20-122 a newhaloarchaeon isolated from a saline saltern of Isla Bacuta, Huelva, Spain.</title>
        <authorList>
            <person name="Duran-Viseras A."/>
            <person name="Sanchez-Porro C."/>
            <person name="Ventosa A."/>
        </authorList>
    </citation>
    <scope>NUCLEOTIDE SEQUENCE [LARGE SCALE GENOMIC DNA]</scope>
    <source>
        <strain evidence="4 5">F20-122</strain>
    </source>
</reference>
<feature type="compositionally biased region" description="Basic residues" evidence="2">
    <location>
        <begin position="1"/>
        <end position="11"/>
    </location>
</feature>
<feature type="domain" description="Luciferase-like" evidence="3">
    <location>
        <begin position="49"/>
        <end position="343"/>
    </location>
</feature>
<dbReference type="EMBL" id="QKNX01000001">
    <property type="protein sequence ID" value="TKR28114.1"/>
    <property type="molecule type" value="Genomic_DNA"/>
</dbReference>
<keyword evidence="1" id="KW-0560">Oxidoreductase</keyword>
<dbReference type="GO" id="GO:0016705">
    <property type="term" value="F:oxidoreductase activity, acting on paired donors, with incorporation or reduction of molecular oxygen"/>
    <property type="evidence" value="ECO:0007669"/>
    <property type="project" value="InterPro"/>
</dbReference>